<dbReference type="InterPro" id="IPR000189">
    <property type="entry name" value="Transglyc_AS"/>
</dbReference>
<dbReference type="GO" id="GO:0008933">
    <property type="term" value="F:peptidoglycan lytic transglycosylase activity"/>
    <property type="evidence" value="ECO:0007669"/>
    <property type="project" value="InterPro"/>
</dbReference>
<keyword evidence="2" id="KW-1133">Transmembrane helix</keyword>
<keyword evidence="2" id="KW-0812">Transmembrane</keyword>
<name>A0A5S5AGW3_9FIRM</name>
<accession>A0A5S5AGW3</accession>
<dbReference type="SUPFAM" id="SSF53955">
    <property type="entry name" value="Lysozyme-like"/>
    <property type="match status" value="1"/>
</dbReference>
<dbReference type="Pfam" id="PF01464">
    <property type="entry name" value="SLT"/>
    <property type="match status" value="1"/>
</dbReference>
<organism evidence="4 5">
    <name type="scientific">Thermosediminibacter litoriperuensis</name>
    <dbReference type="NCBI Taxonomy" id="291989"/>
    <lineage>
        <taxon>Bacteria</taxon>
        <taxon>Bacillati</taxon>
        <taxon>Bacillota</taxon>
        <taxon>Clostridia</taxon>
        <taxon>Thermosediminibacterales</taxon>
        <taxon>Thermosediminibacteraceae</taxon>
        <taxon>Thermosediminibacter</taxon>
    </lineage>
</organism>
<reference evidence="4 5" key="1">
    <citation type="submission" date="2019-07" db="EMBL/GenBank/DDBJ databases">
        <title>Genomic Encyclopedia of Type Strains, Phase I: the one thousand microbial genomes (KMG-I) project.</title>
        <authorList>
            <person name="Kyrpides N."/>
        </authorList>
    </citation>
    <scope>NUCLEOTIDE SEQUENCE [LARGE SCALE GENOMIC DNA]</scope>
    <source>
        <strain evidence="4 5">DSM 16647</strain>
    </source>
</reference>
<evidence type="ECO:0000256" key="2">
    <source>
        <dbReference type="SAM" id="Phobius"/>
    </source>
</evidence>
<dbReference type="InterPro" id="IPR008258">
    <property type="entry name" value="Transglycosylase_SLT_dom_1"/>
</dbReference>
<comment type="caution">
    <text evidence="4">The sequence shown here is derived from an EMBL/GenBank/DDBJ whole genome shotgun (WGS) entry which is preliminary data.</text>
</comment>
<dbReference type="CDD" id="cd16896">
    <property type="entry name" value="LT_Slt70-like"/>
    <property type="match status" value="1"/>
</dbReference>
<comment type="similarity">
    <text evidence="1">Belongs to the transglycosylase Slt family.</text>
</comment>
<evidence type="ECO:0000256" key="1">
    <source>
        <dbReference type="ARBA" id="ARBA00007734"/>
    </source>
</evidence>
<dbReference type="Proteomes" id="UP000322294">
    <property type="component" value="Unassembled WGS sequence"/>
</dbReference>
<dbReference type="PANTHER" id="PTHR37423:SF2">
    <property type="entry name" value="MEMBRANE-BOUND LYTIC MUREIN TRANSGLYCOSYLASE C"/>
    <property type="match status" value="1"/>
</dbReference>
<evidence type="ECO:0000313" key="5">
    <source>
        <dbReference type="Proteomes" id="UP000322294"/>
    </source>
</evidence>
<dbReference type="PROSITE" id="PS00922">
    <property type="entry name" value="TRANSGLYCOSYLASE"/>
    <property type="match status" value="1"/>
</dbReference>
<evidence type="ECO:0000259" key="3">
    <source>
        <dbReference type="Pfam" id="PF01464"/>
    </source>
</evidence>
<dbReference type="AlphaFoldDB" id="A0A5S5AGW3"/>
<dbReference type="PANTHER" id="PTHR37423">
    <property type="entry name" value="SOLUBLE LYTIC MUREIN TRANSGLYCOSYLASE-RELATED"/>
    <property type="match status" value="1"/>
</dbReference>
<feature type="domain" description="Transglycosylase SLT" evidence="3">
    <location>
        <begin position="41"/>
        <end position="148"/>
    </location>
</feature>
<dbReference type="InterPro" id="IPR023346">
    <property type="entry name" value="Lysozyme-like_dom_sf"/>
</dbReference>
<gene>
    <name evidence="4" type="ORF">LZ11_02226</name>
</gene>
<dbReference type="GO" id="GO:0000270">
    <property type="term" value="P:peptidoglycan metabolic process"/>
    <property type="evidence" value="ECO:0007669"/>
    <property type="project" value="InterPro"/>
</dbReference>
<keyword evidence="5" id="KW-1185">Reference proteome</keyword>
<dbReference type="RefSeq" id="WP_246110805.1">
    <property type="nucleotide sequence ID" value="NZ_VNHO01000034.1"/>
</dbReference>
<proteinExistence type="inferred from homology"/>
<feature type="transmembrane region" description="Helical" evidence="2">
    <location>
        <begin position="12"/>
        <end position="34"/>
    </location>
</feature>
<dbReference type="GO" id="GO:0016020">
    <property type="term" value="C:membrane"/>
    <property type="evidence" value="ECO:0007669"/>
    <property type="project" value="InterPro"/>
</dbReference>
<evidence type="ECO:0000313" key="4">
    <source>
        <dbReference type="EMBL" id="TYP49217.1"/>
    </source>
</evidence>
<dbReference type="Gene3D" id="1.10.530.10">
    <property type="match status" value="1"/>
</dbReference>
<sequence>MGRFTTRNAAIYILILLGLLALYNNILWLLKYLYPLRYEDYIVRYAAEYNVDPYLVAAVIKVESNFSPTAVSPKGAIGLMQLMPETARWAADQMGIRNFNGDVYNPEMNIRIGTWYLSVLLKEFDGDTTMALAAYNGGTGNVREWIKSGVFGRKRDLDSIPFGETRTFVYKVKRAHAWYRRLYKLGP</sequence>
<keyword evidence="2" id="KW-0472">Membrane</keyword>
<protein>
    <submittedName>
        <fullName evidence="4">Soluble lytic murein transglycosylase</fullName>
    </submittedName>
</protein>
<dbReference type="EMBL" id="VNHO01000034">
    <property type="protein sequence ID" value="TYP49217.1"/>
    <property type="molecule type" value="Genomic_DNA"/>
</dbReference>